<reference evidence="5" key="1">
    <citation type="submission" date="2023-07" db="EMBL/GenBank/DDBJ databases">
        <title>Chromosome-level genome assembly of Artemia franciscana.</title>
        <authorList>
            <person name="Jo E."/>
        </authorList>
    </citation>
    <scope>NUCLEOTIDE SEQUENCE</scope>
    <source>
        <tissue evidence="5">Whole body</tissue>
    </source>
</reference>
<dbReference type="Proteomes" id="UP001187531">
    <property type="component" value="Unassembled WGS sequence"/>
</dbReference>
<dbReference type="AlphaFoldDB" id="A0AA88HDV8"/>
<name>A0AA88HDV8_ARTSF</name>
<comment type="caution">
    <text evidence="1">Lacks conserved residue(s) required for the propagation of feature annotation.</text>
</comment>
<feature type="non-terminal residue" evidence="5">
    <location>
        <position position="275"/>
    </location>
</feature>
<evidence type="ECO:0000313" key="5">
    <source>
        <dbReference type="EMBL" id="KAK2705219.1"/>
    </source>
</evidence>
<dbReference type="PROSITE" id="PS50026">
    <property type="entry name" value="EGF_3"/>
    <property type="match status" value="1"/>
</dbReference>
<dbReference type="InterPro" id="IPR000742">
    <property type="entry name" value="EGF"/>
</dbReference>
<gene>
    <name evidence="5" type="ORF">QYM36_017310</name>
</gene>
<evidence type="ECO:0000256" key="2">
    <source>
        <dbReference type="SAM" id="MobiDB-lite"/>
    </source>
</evidence>
<accession>A0AA88HDV8</accession>
<evidence type="ECO:0000313" key="6">
    <source>
        <dbReference type="Proteomes" id="UP001187531"/>
    </source>
</evidence>
<sequence>QLTLSHIRCETGRVIWREEHKLKMIYHLALLFLLGFVNCEETTDIAANTTDIPASRDACKDNYVVVGSSCAAIPCYVADPEDANPCNNGNDPFGKCIPSDDVLSFTCECSLGITQIGDTCGVKDTSAASSSSSSSSSSENTAADTSSGSDICSLNPCQSGGDSGSQCSVDGDGYSCKCSSGYVFTDGTCTKRRRVTAAISNVGTTIRRVATAPLRLVARGFAQIAAFVTFPYRYYSTQGITQVDGSSRKSDGFFPLFMEFIHHLSNDIVEALKDD</sequence>
<feature type="domain" description="EGF-like" evidence="4">
    <location>
        <begin position="148"/>
        <end position="190"/>
    </location>
</feature>
<dbReference type="SMART" id="SM00181">
    <property type="entry name" value="EGF"/>
    <property type="match status" value="2"/>
</dbReference>
<feature type="compositionally biased region" description="Low complexity" evidence="2">
    <location>
        <begin position="128"/>
        <end position="147"/>
    </location>
</feature>
<keyword evidence="1" id="KW-0245">EGF-like domain</keyword>
<protein>
    <recommendedName>
        <fullName evidence="4">EGF-like domain-containing protein</fullName>
    </recommendedName>
</protein>
<feature type="region of interest" description="Disordered" evidence="2">
    <location>
        <begin position="128"/>
        <end position="149"/>
    </location>
</feature>
<organism evidence="5 6">
    <name type="scientific">Artemia franciscana</name>
    <name type="common">Brine shrimp</name>
    <name type="synonym">Artemia sanfranciscana</name>
    <dbReference type="NCBI Taxonomy" id="6661"/>
    <lineage>
        <taxon>Eukaryota</taxon>
        <taxon>Metazoa</taxon>
        <taxon>Ecdysozoa</taxon>
        <taxon>Arthropoda</taxon>
        <taxon>Crustacea</taxon>
        <taxon>Branchiopoda</taxon>
        <taxon>Anostraca</taxon>
        <taxon>Artemiidae</taxon>
        <taxon>Artemia</taxon>
    </lineage>
</organism>
<proteinExistence type="predicted"/>
<evidence type="ECO:0000256" key="1">
    <source>
        <dbReference type="PROSITE-ProRule" id="PRU00076"/>
    </source>
</evidence>
<dbReference type="EMBL" id="JAVRJZ010000021">
    <property type="protein sequence ID" value="KAK2705219.1"/>
    <property type="molecule type" value="Genomic_DNA"/>
</dbReference>
<feature type="chain" id="PRO_5041694618" description="EGF-like domain-containing protein" evidence="3">
    <location>
        <begin position="40"/>
        <end position="275"/>
    </location>
</feature>
<keyword evidence="6" id="KW-1185">Reference proteome</keyword>
<evidence type="ECO:0000256" key="3">
    <source>
        <dbReference type="SAM" id="SignalP"/>
    </source>
</evidence>
<comment type="caution">
    <text evidence="5">The sequence shown here is derived from an EMBL/GenBank/DDBJ whole genome shotgun (WGS) entry which is preliminary data.</text>
</comment>
<evidence type="ECO:0000259" key="4">
    <source>
        <dbReference type="PROSITE" id="PS50026"/>
    </source>
</evidence>
<keyword evidence="3" id="KW-0732">Signal</keyword>
<feature type="signal peptide" evidence="3">
    <location>
        <begin position="1"/>
        <end position="39"/>
    </location>
</feature>
<dbReference type="Gene3D" id="2.10.25.10">
    <property type="entry name" value="Laminin"/>
    <property type="match status" value="1"/>
</dbReference>
<dbReference type="PROSITE" id="PS01186">
    <property type="entry name" value="EGF_2"/>
    <property type="match status" value="1"/>
</dbReference>